<dbReference type="InterPro" id="IPR010119">
    <property type="entry name" value="Gluconeogen_factor"/>
</dbReference>
<dbReference type="InterPro" id="IPR038136">
    <property type="entry name" value="CofD-like_dom_sf"/>
</dbReference>
<name>A0AAE3DZ27_9FIRM</name>
<gene>
    <name evidence="3" type="ORF">LKE05_07285</name>
</gene>
<dbReference type="GO" id="GO:0005737">
    <property type="term" value="C:cytoplasm"/>
    <property type="evidence" value="ECO:0007669"/>
    <property type="project" value="UniProtKB-SubCell"/>
</dbReference>
<evidence type="ECO:0000256" key="2">
    <source>
        <dbReference type="HAMAP-Rule" id="MF_00973"/>
    </source>
</evidence>
<dbReference type="HAMAP" id="MF_00973">
    <property type="entry name" value="Gluconeogen_factor"/>
    <property type="match status" value="1"/>
</dbReference>
<dbReference type="CDD" id="cd07187">
    <property type="entry name" value="YvcK_like"/>
    <property type="match status" value="1"/>
</dbReference>
<dbReference type="PANTHER" id="PTHR30135">
    <property type="entry name" value="UNCHARACTERIZED PROTEIN YVCK-RELATED"/>
    <property type="match status" value="1"/>
</dbReference>
<evidence type="ECO:0000313" key="4">
    <source>
        <dbReference type="Proteomes" id="UP001198242"/>
    </source>
</evidence>
<dbReference type="GO" id="GO:0008360">
    <property type="term" value="P:regulation of cell shape"/>
    <property type="evidence" value="ECO:0007669"/>
    <property type="project" value="UniProtKB-UniRule"/>
</dbReference>
<evidence type="ECO:0000256" key="1">
    <source>
        <dbReference type="ARBA" id="ARBA00022490"/>
    </source>
</evidence>
<dbReference type="RefSeq" id="WP_308456393.1">
    <property type="nucleotide sequence ID" value="NZ_JAJEQM010000008.1"/>
</dbReference>
<dbReference type="PANTHER" id="PTHR30135:SF3">
    <property type="entry name" value="GLUCONEOGENESIS FACTOR-RELATED"/>
    <property type="match status" value="1"/>
</dbReference>
<sequence length="326" mass="34986">MISDTKVVAIGGGTGLSTMLKGLKLHTHNITAVVTVADDGGSSGILRSDLGMLAPGDVRNCVSALAEVDPVMGELLNFRFKDGSLKGHSLGNLFLAALNETSSSFDEAVKKFSHLTGVVGTVYPVTNESVTLSALLEDGRLIEGESHIGVHHDGPKNGIVKLMVNPEKPKAVDGVIKALEKADIIVLGPGSLYTSIIPNLLVDGVVDAIKKSNAVKIYVCNIMSQAGETENYTVSDHLAAIERHSYEGIADIVIANNAIIPESLRIKYASEHAREVMIDSINVLKRAKLVQGNLLLVRNDKIRHNFSRLARTIMRLGSDVNYFENK</sequence>
<accession>A0AAE3DZ27</accession>
<comment type="similarity">
    <text evidence="2">Belongs to the gluconeogenesis factor family.</text>
</comment>
<comment type="caution">
    <text evidence="3">The sequence shown here is derived from an EMBL/GenBank/DDBJ whole genome shotgun (WGS) entry which is preliminary data.</text>
</comment>
<dbReference type="GO" id="GO:0043743">
    <property type="term" value="F:LPPG:FO 2-phospho-L-lactate transferase activity"/>
    <property type="evidence" value="ECO:0007669"/>
    <property type="project" value="InterPro"/>
</dbReference>
<protein>
    <recommendedName>
        <fullName evidence="2">Putative gluconeogenesis factor</fullName>
    </recommendedName>
</protein>
<keyword evidence="1 2" id="KW-0963">Cytoplasm</keyword>
<dbReference type="SUPFAM" id="SSF142338">
    <property type="entry name" value="CofD-like"/>
    <property type="match status" value="1"/>
</dbReference>
<dbReference type="AlphaFoldDB" id="A0AAE3DZ27"/>
<comment type="subcellular location">
    <subcellularLocation>
        <location evidence="2">Cytoplasm</location>
    </subcellularLocation>
</comment>
<dbReference type="Proteomes" id="UP001198242">
    <property type="component" value="Unassembled WGS sequence"/>
</dbReference>
<evidence type="ECO:0000313" key="3">
    <source>
        <dbReference type="EMBL" id="MCC2210589.1"/>
    </source>
</evidence>
<comment type="function">
    <text evidence="2">Required for morphogenesis under gluconeogenic growth conditions.</text>
</comment>
<organism evidence="3 4">
    <name type="scientific">Hominilimicola fabiformis</name>
    <dbReference type="NCBI Taxonomy" id="2885356"/>
    <lineage>
        <taxon>Bacteria</taxon>
        <taxon>Bacillati</taxon>
        <taxon>Bacillota</taxon>
        <taxon>Clostridia</taxon>
        <taxon>Eubacteriales</taxon>
        <taxon>Oscillospiraceae</taxon>
        <taxon>Hominilimicola</taxon>
    </lineage>
</organism>
<proteinExistence type="inferred from homology"/>
<keyword evidence="4" id="KW-1185">Reference proteome</keyword>
<dbReference type="EMBL" id="JAJEQM010000008">
    <property type="protein sequence ID" value="MCC2210589.1"/>
    <property type="molecule type" value="Genomic_DNA"/>
</dbReference>
<dbReference type="Pfam" id="PF01933">
    <property type="entry name" value="CofD"/>
    <property type="match status" value="1"/>
</dbReference>
<reference evidence="3 4" key="1">
    <citation type="submission" date="2021-10" db="EMBL/GenBank/DDBJ databases">
        <title>Anaerobic single-cell dispensing facilitates the cultivation of human gut bacteria.</title>
        <authorList>
            <person name="Afrizal A."/>
        </authorList>
    </citation>
    <scope>NUCLEOTIDE SEQUENCE [LARGE SCALE GENOMIC DNA]</scope>
    <source>
        <strain evidence="3 4">CLA-AA-H232</strain>
    </source>
</reference>
<dbReference type="InterPro" id="IPR002882">
    <property type="entry name" value="CofD"/>
</dbReference>
<dbReference type="Gene3D" id="3.40.50.10680">
    <property type="entry name" value="CofD-like domains"/>
    <property type="match status" value="1"/>
</dbReference>
<dbReference type="NCBIfam" id="TIGR01826">
    <property type="entry name" value="CofD_related"/>
    <property type="match status" value="1"/>
</dbReference>